<protein>
    <recommendedName>
        <fullName evidence="2">HTH cro/C1-type domain-containing protein</fullName>
    </recommendedName>
</protein>
<dbReference type="InterPro" id="IPR001387">
    <property type="entry name" value="Cro/C1-type_HTH"/>
</dbReference>
<proteinExistence type="predicted"/>
<dbReference type="Gene3D" id="1.10.260.40">
    <property type="entry name" value="lambda repressor-like DNA-binding domains"/>
    <property type="match status" value="1"/>
</dbReference>
<dbReference type="PANTHER" id="PTHR46558:SF13">
    <property type="entry name" value="HTH-TYPE TRANSCRIPTIONAL REGULATOR IMMR"/>
    <property type="match status" value="1"/>
</dbReference>
<dbReference type="CDD" id="cd00093">
    <property type="entry name" value="HTH_XRE"/>
    <property type="match status" value="1"/>
</dbReference>
<keyword evidence="4" id="KW-1185">Reference proteome</keyword>
<organism evidence="3 4">
    <name type="scientific">Secundilactobacillus similis DSM 23365 = JCM 2765</name>
    <dbReference type="NCBI Taxonomy" id="1423804"/>
    <lineage>
        <taxon>Bacteria</taxon>
        <taxon>Bacillati</taxon>
        <taxon>Bacillota</taxon>
        <taxon>Bacilli</taxon>
        <taxon>Lactobacillales</taxon>
        <taxon>Lactobacillaceae</taxon>
        <taxon>Secundilactobacillus</taxon>
    </lineage>
</organism>
<dbReference type="SMART" id="SM00530">
    <property type="entry name" value="HTH_XRE"/>
    <property type="match status" value="1"/>
</dbReference>
<name>A0A0R2F9F5_9LACO</name>
<dbReference type="PATRIC" id="fig|1423804.4.peg.457"/>
<dbReference type="Proteomes" id="UP000051442">
    <property type="component" value="Unassembled WGS sequence"/>
</dbReference>
<feature type="domain" description="HTH cro/C1-type" evidence="2">
    <location>
        <begin position="9"/>
        <end position="63"/>
    </location>
</feature>
<evidence type="ECO:0000256" key="1">
    <source>
        <dbReference type="ARBA" id="ARBA00023125"/>
    </source>
</evidence>
<evidence type="ECO:0000259" key="2">
    <source>
        <dbReference type="PROSITE" id="PS50943"/>
    </source>
</evidence>
<evidence type="ECO:0000313" key="3">
    <source>
        <dbReference type="EMBL" id="KRN24952.1"/>
    </source>
</evidence>
<dbReference type="SUPFAM" id="SSF47413">
    <property type="entry name" value="lambda repressor-like DNA-binding domains"/>
    <property type="match status" value="1"/>
</dbReference>
<dbReference type="RefSeq" id="WP_054732353.1">
    <property type="nucleotide sequence ID" value="NZ_AYZM01000079.1"/>
</dbReference>
<dbReference type="OrthoDB" id="9805856at2"/>
<evidence type="ECO:0000313" key="4">
    <source>
        <dbReference type="Proteomes" id="UP000051442"/>
    </source>
</evidence>
<dbReference type="AlphaFoldDB" id="A0A0R2F9F5"/>
<dbReference type="PANTHER" id="PTHR46558">
    <property type="entry name" value="TRACRIPTIONAL REGULATORY PROTEIN-RELATED-RELATED"/>
    <property type="match status" value="1"/>
</dbReference>
<reference evidence="3 4" key="1">
    <citation type="journal article" date="2015" name="Genome Announc.">
        <title>Expanding the biotechnology potential of lactobacilli through comparative genomics of 213 strains and associated genera.</title>
        <authorList>
            <person name="Sun Z."/>
            <person name="Harris H.M."/>
            <person name="McCann A."/>
            <person name="Guo C."/>
            <person name="Argimon S."/>
            <person name="Zhang W."/>
            <person name="Yang X."/>
            <person name="Jeffery I.B."/>
            <person name="Cooney J.C."/>
            <person name="Kagawa T.F."/>
            <person name="Liu W."/>
            <person name="Song Y."/>
            <person name="Salvetti E."/>
            <person name="Wrobel A."/>
            <person name="Rasinkangas P."/>
            <person name="Parkhill J."/>
            <person name="Rea M.C."/>
            <person name="O'Sullivan O."/>
            <person name="Ritari J."/>
            <person name="Douillard F.P."/>
            <person name="Paul Ross R."/>
            <person name="Yang R."/>
            <person name="Briner A.E."/>
            <person name="Felis G.E."/>
            <person name="de Vos W.M."/>
            <person name="Barrangou R."/>
            <person name="Klaenhammer T.R."/>
            <person name="Caufield P.W."/>
            <person name="Cui Y."/>
            <person name="Zhang H."/>
            <person name="O'Toole P.W."/>
        </authorList>
    </citation>
    <scope>NUCLEOTIDE SEQUENCE [LARGE SCALE GENOMIC DNA]</scope>
    <source>
        <strain evidence="3 4">DSM 23365</strain>
    </source>
</reference>
<sequence>MTSTLGARLKTARKQAQLSQIEAAKLMNVSRQSFSKWENDYNYPDLDNLVNLSELYQVSLDDLLKGGADGSESIS</sequence>
<comment type="caution">
    <text evidence="3">The sequence shown here is derived from an EMBL/GenBank/DDBJ whole genome shotgun (WGS) entry which is preliminary data.</text>
</comment>
<accession>A0A0R2F9F5</accession>
<dbReference type="EMBL" id="AYZM01000079">
    <property type="protein sequence ID" value="KRN24952.1"/>
    <property type="molecule type" value="Genomic_DNA"/>
</dbReference>
<dbReference type="PROSITE" id="PS50943">
    <property type="entry name" value="HTH_CROC1"/>
    <property type="match status" value="1"/>
</dbReference>
<gene>
    <name evidence="3" type="ORF">FD14_GL000420</name>
</gene>
<keyword evidence="1" id="KW-0238">DNA-binding</keyword>
<dbReference type="GO" id="GO:0003677">
    <property type="term" value="F:DNA binding"/>
    <property type="evidence" value="ECO:0007669"/>
    <property type="project" value="UniProtKB-KW"/>
</dbReference>
<dbReference type="Pfam" id="PF01381">
    <property type="entry name" value="HTH_3"/>
    <property type="match status" value="1"/>
</dbReference>
<dbReference type="InterPro" id="IPR010982">
    <property type="entry name" value="Lambda_DNA-bd_dom_sf"/>
</dbReference>